<proteinExistence type="inferred from homology"/>
<dbReference type="InterPro" id="IPR015422">
    <property type="entry name" value="PyrdxlP-dep_Trfase_small"/>
</dbReference>
<keyword evidence="6" id="KW-0663">Pyridoxal phosphate</keyword>
<dbReference type="GO" id="GO:1901605">
    <property type="term" value="P:alpha-amino acid metabolic process"/>
    <property type="evidence" value="ECO:0007669"/>
    <property type="project" value="TreeGrafter"/>
</dbReference>
<comment type="caution">
    <text evidence="8">The sequence shown here is derived from an EMBL/GenBank/DDBJ whole genome shotgun (WGS) entry which is preliminary data.</text>
</comment>
<dbReference type="CDD" id="cd00609">
    <property type="entry name" value="AAT_like"/>
    <property type="match status" value="1"/>
</dbReference>
<evidence type="ECO:0000313" key="9">
    <source>
        <dbReference type="Proteomes" id="UP000592820"/>
    </source>
</evidence>
<sequence>MANTLSHAERRIAQRARSLNSSAIREILKLTERPEMISFAGGIPSPASFPLAALRDASARATHASSADAFQYSATEGYAPLREWIAREHSSRQHPVAPSNLLITNGSQQAFDLIGKVLVDPQSAVLVERPSYPGALQSLSLYEPEFVSVQTDEHGMVSKALEYVEPERAALLYLQPNFQNPTGARLPIQRRRKIAEIAQRTRLIVVEDDPYAALAFDGGQSLPTIHSMAPDNVIYLGSFSKVLAPGLRVGYMIVPGALQKKFVQVKQAADLHSSTLSQRIVYESVRGGLLATHVPRLASFYREQCAAMLSALDAHMPEGGHWNVPEGGMFIWLALPPDIDSAALLEDALALNVAFVPGAPFFARDPLHHFLRLSFATVSPQQIDCGIERLAALINAYSRAFTPVFDLDLDR</sequence>
<evidence type="ECO:0000256" key="4">
    <source>
        <dbReference type="ARBA" id="ARBA00022576"/>
    </source>
</evidence>
<evidence type="ECO:0000313" key="8">
    <source>
        <dbReference type="EMBL" id="MBB5404650.1"/>
    </source>
</evidence>
<dbReference type="Proteomes" id="UP000592820">
    <property type="component" value="Unassembled WGS sequence"/>
</dbReference>
<comment type="cofactor">
    <cofactor evidence="1">
        <name>pyridoxal 5'-phosphate</name>
        <dbReference type="ChEBI" id="CHEBI:597326"/>
    </cofactor>
</comment>
<gene>
    <name evidence="8" type="ORF">HDG41_006746</name>
</gene>
<dbReference type="FunFam" id="3.40.640.10:FF:000053">
    <property type="entry name" value="Aminotransferase, class I"/>
    <property type="match status" value="1"/>
</dbReference>
<dbReference type="EMBL" id="JACHDE010000021">
    <property type="protein sequence ID" value="MBB5404650.1"/>
    <property type="molecule type" value="Genomic_DNA"/>
</dbReference>
<dbReference type="SUPFAM" id="SSF53383">
    <property type="entry name" value="PLP-dependent transferases"/>
    <property type="match status" value="1"/>
</dbReference>
<evidence type="ECO:0000256" key="3">
    <source>
        <dbReference type="ARBA" id="ARBA00011738"/>
    </source>
</evidence>
<evidence type="ECO:0000259" key="7">
    <source>
        <dbReference type="Pfam" id="PF00155"/>
    </source>
</evidence>
<dbReference type="PANTHER" id="PTHR42790">
    <property type="entry name" value="AMINOTRANSFERASE"/>
    <property type="match status" value="1"/>
</dbReference>
<dbReference type="InterPro" id="IPR015424">
    <property type="entry name" value="PyrdxlP-dep_Trfase"/>
</dbReference>
<comment type="subunit">
    <text evidence="3">Homodimer.</text>
</comment>
<keyword evidence="5 8" id="KW-0808">Transferase</keyword>
<keyword evidence="4 8" id="KW-0032">Aminotransferase</keyword>
<evidence type="ECO:0000256" key="1">
    <source>
        <dbReference type="ARBA" id="ARBA00001933"/>
    </source>
</evidence>
<comment type="similarity">
    <text evidence="2">Belongs to the class-I pyridoxal-phosphate-dependent aminotransferase family.</text>
</comment>
<dbReference type="RefSeq" id="WP_184228395.1">
    <property type="nucleotide sequence ID" value="NZ_JACHDE010000021.1"/>
</dbReference>
<dbReference type="Gene3D" id="3.90.1150.10">
    <property type="entry name" value="Aspartate Aminotransferase, domain 1"/>
    <property type="match status" value="1"/>
</dbReference>
<organism evidence="8 9">
    <name type="scientific">Paraburkholderia youngii</name>
    <dbReference type="NCBI Taxonomy" id="2782701"/>
    <lineage>
        <taxon>Bacteria</taxon>
        <taxon>Pseudomonadati</taxon>
        <taxon>Pseudomonadota</taxon>
        <taxon>Betaproteobacteria</taxon>
        <taxon>Burkholderiales</taxon>
        <taxon>Burkholderiaceae</taxon>
        <taxon>Paraburkholderia</taxon>
    </lineage>
</organism>
<feature type="domain" description="Aminotransferase class I/classII large" evidence="7">
    <location>
        <begin position="48"/>
        <end position="390"/>
    </location>
</feature>
<protein>
    <submittedName>
        <fullName evidence="8">2-aminoadipate transaminase</fullName>
        <ecNumber evidence="8">2.6.1.-</ecNumber>
    </submittedName>
</protein>
<dbReference type="GO" id="GO:0030170">
    <property type="term" value="F:pyridoxal phosphate binding"/>
    <property type="evidence" value="ECO:0007669"/>
    <property type="project" value="InterPro"/>
</dbReference>
<name>A0A7W8LDK5_9BURK</name>
<accession>A0A7W8LDK5</accession>
<evidence type="ECO:0000256" key="6">
    <source>
        <dbReference type="ARBA" id="ARBA00022898"/>
    </source>
</evidence>
<dbReference type="Pfam" id="PF00155">
    <property type="entry name" value="Aminotran_1_2"/>
    <property type="match status" value="1"/>
</dbReference>
<dbReference type="AlphaFoldDB" id="A0A7W8LDK5"/>
<dbReference type="InterPro" id="IPR004839">
    <property type="entry name" value="Aminotransferase_I/II_large"/>
</dbReference>
<dbReference type="EC" id="2.6.1.-" evidence="8"/>
<dbReference type="InterPro" id="IPR015421">
    <property type="entry name" value="PyrdxlP-dep_Trfase_major"/>
</dbReference>
<evidence type="ECO:0000256" key="5">
    <source>
        <dbReference type="ARBA" id="ARBA00022679"/>
    </source>
</evidence>
<dbReference type="PANTHER" id="PTHR42790:SF19">
    <property type="entry name" value="KYNURENINE_ALPHA-AMINOADIPATE AMINOTRANSFERASE, MITOCHONDRIAL"/>
    <property type="match status" value="1"/>
</dbReference>
<reference evidence="8 9" key="1">
    <citation type="submission" date="2020-08" db="EMBL/GenBank/DDBJ databases">
        <title>Genomic Encyclopedia of Type Strains, Phase IV (KMG-V): Genome sequencing to study the core and pangenomes of soil and plant-associated prokaryotes.</title>
        <authorList>
            <person name="Whitman W."/>
        </authorList>
    </citation>
    <scope>NUCLEOTIDE SEQUENCE [LARGE SCALE GENOMIC DNA]</scope>
    <source>
        <strain evidence="8 9">JPY162</strain>
    </source>
</reference>
<evidence type="ECO:0000256" key="2">
    <source>
        <dbReference type="ARBA" id="ARBA00007441"/>
    </source>
</evidence>
<dbReference type="Gene3D" id="3.40.640.10">
    <property type="entry name" value="Type I PLP-dependent aspartate aminotransferase-like (Major domain)"/>
    <property type="match status" value="1"/>
</dbReference>
<dbReference type="InterPro" id="IPR050859">
    <property type="entry name" value="Class-I_PLP-dep_aminotransf"/>
</dbReference>
<dbReference type="GO" id="GO:0008483">
    <property type="term" value="F:transaminase activity"/>
    <property type="evidence" value="ECO:0007669"/>
    <property type="project" value="UniProtKB-KW"/>
</dbReference>